<dbReference type="SUPFAM" id="SSF51735">
    <property type="entry name" value="NAD(P)-binding Rossmann-fold domains"/>
    <property type="match status" value="1"/>
</dbReference>
<dbReference type="SUPFAM" id="SSF50129">
    <property type="entry name" value="GroES-like"/>
    <property type="match status" value="1"/>
</dbReference>
<organism evidence="7 8">
    <name type="scientific">Marasmiellus scandens</name>
    <dbReference type="NCBI Taxonomy" id="2682957"/>
    <lineage>
        <taxon>Eukaryota</taxon>
        <taxon>Fungi</taxon>
        <taxon>Dikarya</taxon>
        <taxon>Basidiomycota</taxon>
        <taxon>Agaricomycotina</taxon>
        <taxon>Agaricomycetes</taxon>
        <taxon>Agaricomycetidae</taxon>
        <taxon>Agaricales</taxon>
        <taxon>Marasmiineae</taxon>
        <taxon>Omphalotaceae</taxon>
        <taxon>Marasmiellus</taxon>
    </lineage>
</organism>
<comment type="cofactor">
    <cofactor evidence="1">
        <name>Zn(2+)</name>
        <dbReference type="ChEBI" id="CHEBI:29105"/>
    </cofactor>
</comment>
<dbReference type="CDD" id="cd05283">
    <property type="entry name" value="CAD1"/>
    <property type="match status" value="1"/>
</dbReference>
<feature type="domain" description="Alcohol dehydrogenase-like C-terminal" evidence="5">
    <location>
        <begin position="177"/>
        <end position="308"/>
    </location>
</feature>
<reference evidence="7 8" key="1">
    <citation type="submission" date="2024-01" db="EMBL/GenBank/DDBJ databases">
        <title>A draft genome for the cacao thread blight pathogen Marasmiellus scandens.</title>
        <authorList>
            <person name="Baruah I.K."/>
            <person name="Leung J."/>
            <person name="Bukari Y."/>
            <person name="Amoako-Attah I."/>
            <person name="Meinhardt L.W."/>
            <person name="Bailey B.A."/>
            <person name="Cohen S.P."/>
        </authorList>
    </citation>
    <scope>NUCLEOTIDE SEQUENCE [LARGE SCALE GENOMIC DNA]</scope>
    <source>
        <strain evidence="7 8">GH-19</strain>
    </source>
</reference>
<dbReference type="Gene3D" id="3.90.180.10">
    <property type="entry name" value="Medium-chain alcohol dehydrogenases, catalytic domain"/>
    <property type="match status" value="1"/>
</dbReference>
<feature type="domain" description="Alcohol dehydrogenase-like N-terminal" evidence="6">
    <location>
        <begin position="32"/>
        <end position="139"/>
    </location>
</feature>
<evidence type="ECO:0000259" key="5">
    <source>
        <dbReference type="Pfam" id="PF00107"/>
    </source>
</evidence>
<evidence type="ECO:0000256" key="2">
    <source>
        <dbReference type="ARBA" id="ARBA00022723"/>
    </source>
</evidence>
<keyword evidence="8" id="KW-1185">Reference proteome</keyword>
<name>A0ABR1K3P8_9AGAR</name>
<dbReference type="Proteomes" id="UP001498398">
    <property type="component" value="Unassembled WGS sequence"/>
</dbReference>
<dbReference type="Pfam" id="PF08240">
    <property type="entry name" value="ADH_N"/>
    <property type="match status" value="1"/>
</dbReference>
<sequence>MVESIQFRGSTTPSSGKEFEIIQSTSQLPPLKPDEYLIKVTHSGLCGSDLMMTRLGAVLGHEGVGTIVQCGTSTKIFKSGDIVGWGPMNSSCGSCEPCLLGKDAYCTSPSQYGSHDHDVHGSLCSYAVRREQWLFGIPEGLSAEDAAPLMCGGATVWVALVTYCKPYDRVGIVSLGGLGHLAVQFAAKMGCEVVVFSSSENKREEALALGASEFYPIKGVEDLTTLGMRKPIDRLLVTSGSGITPQGTTLSANMGMFYPILSSNATIIPVYVDMGPLSVPCFPTVLKGIRIVGSCICDRFLQKKVLEFAARNKIHCIVEKFPMTPEGITEAIKRLKDGKMRYRGVIAWEYN</sequence>
<dbReference type="InterPro" id="IPR047109">
    <property type="entry name" value="CAD-like"/>
</dbReference>
<evidence type="ECO:0000313" key="8">
    <source>
        <dbReference type="Proteomes" id="UP001498398"/>
    </source>
</evidence>
<evidence type="ECO:0000313" key="7">
    <source>
        <dbReference type="EMBL" id="KAK7472185.1"/>
    </source>
</evidence>
<keyword evidence="2" id="KW-0479">Metal-binding</keyword>
<dbReference type="PANTHER" id="PTHR42683">
    <property type="entry name" value="ALDEHYDE REDUCTASE"/>
    <property type="match status" value="1"/>
</dbReference>
<gene>
    <name evidence="7" type="ORF">VKT23_000307</name>
</gene>
<accession>A0ABR1K3P8</accession>
<evidence type="ECO:0000256" key="3">
    <source>
        <dbReference type="ARBA" id="ARBA00022833"/>
    </source>
</evidence>
<comment type="caution">
    <text evidence="7">The sequence shown here is derived from an EMBL/GenBank/DDBJ whole genome shotgun (WGS) entry which is preliminary data.</text>
</comment>
<keyword evidence="3" id="KW-0862">Zinc</keyword>
<dbReference type="InterPro" id="IPR036291">
    <property type="entry name" value="NAD(P)-bd_dom_sf"/>
</dbReference>
<evidence type="ECO:0000256" key="1">
    <source>
        <dbReference type="ARBA" id="ARBA00001947"/>
    </source>
</evidence>
<dbReference type="Gene3D" id="3.40.50.720">
    <property type="entry name" value="NAD(P)-binding Rossmann-like Domain"/>
    <property type="match status" value="1"/>
</dbReference>
<proteinExistence type="predicted"/>
<evidence type="ECO:0000259" key="6">
    <source>
        <dbReference type="Pfam" id="PF08240"/>
    </source>
</evidence>
<keyword evidence="4" id="KW-0560">Oxidoreductase</keyword>
<dbReference type="EMBL" id="JBANRG010000001">
    <property type="protein sequence ID" value="KAK7472185.1"/>
    <property type="molecule type" value="Genomic_DNA"/>
</dbReference>
<evidence type="ECO:0008006" key="9">
    <source>
        <dbReference type="Google" id="ProtNLM"/>
    </source>
</evidence>
<dbReference type="InterPro" id="IPR013149">
    <property type="entry name" value="ADH-like_C"/>
</dbReference>
<protein>
    <recommendedName>
        <fullName evidence="9">Enoyl reductase (ER) domain-containing protein</fullName>
    </recommendedName>
</protein>
<dbReference type="InterPro" id="IPR011032">
    <property type="entry name" value="GroES-like_sf"/>
</dbReference>
<evidence type="ECO:0000256" key="4">
    <source>
        <dbReference type="ARBA" id="ARBA00023002"/>
    </source>
</evidence>
<dbReference type="Pfam" id="PF00107">
    <property type="entry name" value="ADH_zinc_N"/>
    <property type="match status" value="1"/>
</dbReference>
<dbReference type="InterPro" id="IPR013154">
    <property type="entry name" value="ADH-like_N"/>
</dbReference>